<dbReference type="InterPro" id="IPR051158">
    <property type="entry name" value="Metallophosphoesterase_sf"/>
</dbReference>
<accession>A0A2J8B4U6</accession>
<dbReference type="PANTHER" id="PTHR31302">
    <property type="entry name" value="TRANSMEMBRANE PROTEIN WITH METALLOPHOSPHOESTERASE DOMAIN-RELATED"/>
    <property type="match status" value="1"/>
</dbReference>
<sequence length="255" mass="28988">MAAFLISLEQRMIWALADSHLSFTVEKPMDVFGPQWHNHAERLAQNWLSSVGRDDIVIMPGDISWGMNLAEARADLQFLHELPGQKYISRGNHDYWWSTLKKLNEFKIEAGLDSLHFFRSDVCELTVEDERVLLFGTRGWSLPKTASFTAADQKILLREEGRLKLALDAMNAAWTPGTKLICAMHYPPLLQGSRDTVFTRLLQAYGIPLCLYGHLHARGLKEAYHGLCGDVFYQNVAADYLSMQPAPVRLLERTI</sequence>
<proteinExistence type="predicted"/>
<evidence type="ECO:0000313" key="3">
    <source>
        <dbReference type="Proteomes" id="UP000236394"/>
    </source>
</evidence>
<dbReference type="Proteomes" id="UP000236394">
    <property type="component" value="Unassembled WGS sequence"/>
</dbReference>
<feature type="domain" description="Calcineurin-like phosphoesterase" evidence="1">
    <location>
        <begin position="13"/>
        <end position="217"/>
    </location>
</feature>
<gene>
    <name evidence="2" type="ORF">B7R76_02615</name>
</gene>
<protein>
    <recommendedName>
        <fullName evidence="1">Calcineurin-like phosphoesterase domain-containing protein</fullName>
    </recommendedName>
</protein>
<evidence type="ECO:0000313" key="2">
    <source>
        <dbReference type="EMBL" id="PNH19788.1"/>
    </source>
</evidence>
<evidence type="ECO:0000259" key="1">
    <source>
        <dbReference type="Pfam" id="PF00149"/>
    </source>
</evidence>
<dbReference type="SUPFAM" id="SSF56300">
    <property type="entry name" value="Metallo-dependent phosphatases"/>
    <property type="match status" value="1"/>
</dbReference>
<dbReference type="PANTHER" id="PTHR31302:SF22">
    <property type="entry name" value="PHOSPHOESTERASE"/>
    <property type="match status" value="1"/>
</dbReference>
<dbReference type="Gene3D" id="3.60.21.10">
    <property type="match status" value="1"/>
</dbReference>
<comment type="caution">
    <text evidence="2">The sequence shown here is derived from an EMBL/GenBank/DDBJ whole genome shotgun (WGS) entry which is preliminary data.</text>
</comment>
<name>A0A2J8B4U6_9FIRM</name>
<dbReference type="InterPro" id="IPR029052">
    <property type="entry name" value="Metallo-depent_PP-like"/>
</dbReference>
<dbReference type="GO" id="GO:0016787">
    <property type="term" value="F:hydrolase activity"/>
    <property type="evidence" value="ECO:0007669"/>
    <property type="project" value="InterPro"/>
</dbReference>
<dbReference type="AlphaFoldDB" id="A0A2J8B4U6"/>
<dbReference type="InterPro" id="IPR004843">
    <property type="entry name" value="Calcineurin-like_PHP"/>
</dbReference>
<dbReference type="InterPro" id="IPR014578">
    <property type="entry name" value="Pesterase_CT488"/>
</dbReference>
<dbReference type="EMBL" id="NBZD01000001">
    <property type="protein sequence ID" value="PNH19788.1"/>
    <property type="molecule type" value="Genomic_DNA"/>
</dbReference>
<organism evidence="2 3">
    <name type="scientific">Mageeibacillus indolicus</name>
    <dbReference type="NCBI Taxonomy" id="884684"/>
    <lineage>
        <taxon>Bacteria</taxon>
        <taxon>Bacillati</taxon>
        <taxon>Bacillota</taxon>
        <taxon>Clostridia</taxon>
        <taxon>Eubacteriales</taxon>
        <taxon>Oscillospiraceae</taxon>
        <taxon>Mageeibacillus</taxon>
    </lineage>
</organism>
<reference evidence="3" key="1">
    <citation type="submission" date="2017-04" db="EMBL/GenBank/DDBJ databases">
        <authorList>
            <person name="Bumgarner R.E."/>
            <person name="Fredricks D.N."/>
            <person name="Srinivasan S."/>
        </authorList>
    </citation>
    <scope>NUCLEOTIDE SEQUENCE [LARGE SCALE GENOMIC DNA]</scope>
    <source>
        <strain evidence="3">KA00405</strain>
    </source>
</reference>
<dbReference type="Pfam" id="PF00149">
    <property type="entry name" value="Metallophos"/>
    <property type="match status" value="1"/>
</dbReference>
<dbReference type="PIRSF" id="PIRSF033094">
    <property type="entry name" value="Pesterase_CT488"/>
    <property type="match status" value="1"/>
</dbReference>